<keyword evidence="1" id="KW-0723">Serine/threonine-protein kinase</keyword>
<accession>A0A2T6B3U7</accession>
<dbReference type="InterPro" id="IPR050267">
    <property type="entry name" value="Anti-sigma-factor_SerPK"/>
</dbReference>
<dbReference type="Gene3D" id="3.30.565.10">
    <property type="entry name" value="Histidine kinase-like ATPase, C-terminal domain"/>
    <property type="match status" value="1"/>
</dbReference>
<gene>
    <name evidence="3" type="ORF">C8N44_10489</name>
</gene>
<dbReference type="SUPFAM" id="SSF55874">
    <property type="entry name" value="ATPase domain of HSP90 chaperone/DNA topoisomerase II/histidine kinase"/>
    <property type="match status" value="1"/>
</dbReference>
<dbReference type="AlphaFoldDB" id="A0A2T6B3U7"/>
<protein>
    <submittedName>
        <fullName evidence="3">Anti-sigma regulatory factor (Ser/Thr protein kinase)</fullName>
    </submittedName>
</protein>
<keyword evidence="4" id="KW-1185">Reference proteome</keyword>
<dbReference type="PANTHER" id="PTHR35526">
    <property type="entry name" value="ANTI-SIGMA-F FACTOR RSBW-RELATED"/>
    <property type="match status" value="1"/>
</dbReference>
<comment type="caution">
    <text evidence="3">The sequence shown here is derived from an EMBL/GenBank/DDBJ whole genome shotgun (WGS) entry which is preliminary data.</text>
</comment>
<dbReference type="PANTHER" id="PTHR35526:SF3">
    <property type="entry name" value="ANTI-SIGMA-F FACTOR RSBW"/>
    <property type="match status" value="1"/>
</dbReference>
<dbReference type="RefSeq" id="WP_107974945.1">
    <property type="nucleotide sequence ID" value="NZ_BMEZ01000004.1"/>
</dbReference>
<organism evidence="3 4">
    <name type="scientific">Allosediminivita pacifica</name>
    <dbReference type="NCBI Taxonomy" id="1267769"/>
    <lineage>
        <taxon>Bacteria</taxon>
        <taxon>Pseudomonadati</taxon>
        <taxon>Pseudomonadota</taxon>
        <taxon>Alphaproteobacteria</taxon>
        <taxon>Rhodobacterales</taxon>
        <taxon>Paracoccaceae</taxon>
        <taxon>Allosediminivita</taxon>
    </lineage>
</organism>
<sequence>MTIVLEMPPSLGEVDPVVISLKAQLEAALSEDKLSALEIAVTEALANAVKHGDTGSAGQPIRVVASIGEAEVRVEIIDAGRQGAVDLFKDVGDIAEVDPLAENGRGLSLICHFVDGLRFEPAEGRNRLELTFLREAGA</sequence>
<dbReference type="Proteomes" id="UP000244069">
    <property type="component" value="Unassembled WGS sequence"/>
</dbReference>
<feature type="domain" description="Histidine kinase/HSP90-like ATPase" evidence="2">
    <location>
        <begin position="23"/>
        <end position="131"/>
    </location>
</feature>
<dbReference type="CDD" id="cd16936">
    <property type="entry name" value="HATPase_RsbW-like"/>
    <property type="match status" value="1"/>
</dbReference>
<evidence type="ECO:0000313" key="3">
    <source>
        <dbReference type="EMBL" id="PTX50734.1"/>
    </source>
</evidence>
<dbReference type="InterPro" id="IPR036890">
    <property type="entry name" value="HATPase_C_sf"/>
</dbReference>
<dbReference type="OrthoDB" id="7507932at2"/>
<proteinExistence type="predicted"/>
<dbReference type="Pfam" id="PF13581">
    <property type="entry name" value="HATPase_c_2"/>
    <property type="match status" value="1"/>
</dbReference>
<dbReference type="InterPro" id="IPR003594">
    <property type="entry name" value="HATPase_dom"/>
</dbReference>
<reference evidence="3 4" key="1">
    <citation type="submission" date="2018-04" db="EMBL/GenBank/DDBJ databases">
        <title>Genomic Encyclopedia of Archaeal and Bacterial Type Strains, Phase II (KMG-II): from individual species to whole genera.</title>
        <authorList>
            <person name="Goeker M."/>
        </authorList>
    </citation>
    <scope>NUCLEOTIDE SEQUENCE [LARGE SCALE GENOMIC DNA]</scope>
    <source>
        <strain evidence="3 4">DSM 29329</strain>
    </source>
</reference>
<name>A0A2T6B3U7_9RHOB</name>
<dbReference type="EMBL" id="QBKN01000004">
    <property type="protein sequence ID" value="PTX50734.1"/>
    <property type="molecule type" value="Genomic_DNA"/>
</dbReference>
<keyword evidence="3" id="KW-0418">Kinase</keyword>
<dbReference type="GO" id="GO:0004674">
    <property type="term" value="F:protein serine/threonine kinase activity"/>
    <property type="evidence" value="ECO:0007669"/>
    <property type="project" value="UniProtKB-KW"/>
</dbReference>
<keyword evidence="3" id="KW-0808">Transferase</keyword>
<evidence type="ECO:0000259" key="2">
    <source>
        <dbReference type="Pfam" id="PF13581"/>
    </source>
</evidence>
<evidence type="ECO:0000256" key="1">
    <source>
        <dbReference type="ARBA" id="ARBA00022527"/>
    </source>
</evidence>
<evidence type="ECO:0000313" key="4">
    <source>
        <dbReference type="Proteomes" id="UP000244069"/>
    </source>
</evidence>